<dbReference type="PANTHER" id="PTHR30332">
    <property type="entry name" value="PROBABLE GENERAL SECRETION PATHWAY PROTEIN D"/>
    <property type="match status" value="1"/>
</dbReference>
<dbReference type="AlphaFoldDB" id="A0A512M5V6"/>
<dbReference type="GO" id="GO:0015627">
    <property type="term" value="C:type II protein secretion system complex"/>
    <property type="evidence" value="ECO:0007669"/>
    <property type="project" value="TreeGrafter"/>
</dbReference>
<protein>
    <recommendedName>
        <fullName evidence="6">Type II/III secretion system secretin-like domain-containing protein</fullName>
    </recommendedName>
</protein>
<dbReference type="SUPFAM" id="SSF48452">
    <property type="entry name" value="TPR-like"/>
    <property type="match status" value="1"/>
</dbReference>
<keyword evidence="8" id="KW-1185">Reference proteome</keyword>
<dbReference type="Proteomes" id="UP000321577">
    <property type="component" value="Unassembled WGS sequence"/>
</dbReference>
<evidence type="ECO:0000256" key="4">
    <source>
        <dbReference type="PROSITE-ProRule" id="PRU00339"/>
    </source>
</evidence>
<dbReference type="Pfam" id="PF00263">
    <property type="entry name" value="Secretin"/>
    <property type="match status" value="1"/>
</dbReference>
<accession>A0A512M5V6</accession>
<dbReference type="GO" id="GO:0009306">
    <property type="term" value="P:protein secretion"/>
    <property type="evidence" value="ECO:0007669"/>
    <property type="project" value="InterPro"/>
</dbReference>
<dbReference type="EMBL" id="BKAG01000007">
    <property type="protein sequence ID" value="GEP42119.1"/>
    <property type="molecule type" value="Genomic_DNA"/>
</dbReference>
<feature type="repeat" description="TPR" evidence="4">
    <location>
        <begin position="118"/>
        <end position="151"/>
    </location>
</feature>
<dbReference type="InterPro" id="IPR004846">
    <property type="entry name" value="T2SS/T3SS_dom"/>
</dbReference>
<evidence type="ECO:0000256" key="1">
    <source>
        <dbReference type="ARBA" id="ARBA00004370"/>
    </source>
</evidence>
<dbReference type="Gene3D" id="1.25.40.10">
    <property type="entry name" value="Tetratricopeptide repeat domain"/>
    <property type="match status" value="1"/>
</dbReference>
<dbReference type="GO" id="GO:0016020">
    <property type="term" value="C:membrane"/>
    <property type="evidence" value="ECO:0007669"/>
    <property type="project" value="UniProtKB-SubCell"/>
</dbReference>
<evidence type="ECO:0000313" key="8">
    <source>
        <dbReference type="Proteomes" id="UP000321577"/>
    </source>
</evidence>
<evidence type="ECO:0000256" key="2">
    <source>
        <dbReference type="ARBA" id="ARBA00022729"/>
    </source>
</evidence>
<dbReference type="PROSITE" id="PS50005">
    <property type="entry name" value="TPR"/>
    <property type="match status" value="1"/>
</dbReference>
<name>A0A512M5V6_9BACT</name>
<feature type="domain" description="Type II/III secretion system secretin-like" evidence="6">
    <location>
        <begin position="533"/>
        <end position="754"/>
    </location>
</feature>
<keyword evidence="2" id="KW-0732">Signal</keyword>
<dbReference type="InterPro" id="IPR050810">
    <property type="entry name" value="Bact_Secretion_Sys_Channel"/>
</dbReference>
<evidence type="ECO:0000256" key="5">
    <source>
        <dbReference type="RuleBase" id="RU004003"/>
    </source>
</evidence>
<comment type="subcellular location">
    <subcellularLocation>
        <location evidence="1">Membrane</location>
    </subcellularLocation>
</comment>
<dbReference type="NCBIfam" id="NF042912">
    <property type="entry name" value="Amuc_1098_fam"/>
    <property type="match status" value="1"/>
</dbReference>
<sequence length="763" mass="82089">MSDQVAKLETADKLLREGQSAAAYKAYEEVFQTIPNIPTAQAFRAVALEGYLRSGLILAREKVNGADYPAANLILETLDHEGIAKGDRGIVELRLIMNDPDRFPPALTPKHIEKVAEVKRLLTLAASQEETGMFDKALATYEDVLRIDPTNSAARRGMEKVERERARYFNTAKDHQRSRMLNGVSELWEHKPLLNAPTVSGLPDGAVSGRSTSAKSGKSGLVDKLRDLRIEKVDFSGASLEEVLEYLRVRTRDVDPTKRGIDFVLGLPPDTPLRPVSLSLIDVPVEEILRYATEVSGVTYRVEEFAVRIVSLTDTGTTLISRTFRVPPDFIAGAAMAPAAAPADPFAQPAAGAGSTTIQRRMGAKEFLESRGILFPEGGGANYNPVANMLTVRTTAKNLEMVESLVEQSLNSSPKMAVIEVKILEVNSGKLEELGFDWLLGGSGSNVQVGGGTGGNQQSNLFGSTEFPAVAGLNKADLGPVTAGLRSSADLDANRTIENVLYGGVNSAAARSSGAFSLAGVFTAPQFQTVVRALDQKEGLDLVAKPSVITKSGQKASVEIVRELIYPTEFDPPQIPTNVGNNNTVTIINGVIQPQAPPPPIPVTPTTPTAFETRRVGVVLDVEPVISEDGRSVDVTLTPEFTEFVGFVNYGSPINTVAFAPGAVLNALPPVRVELTPNTILQPIFSTKKIVTSVKIYDGATIVLGGLISDQEIMIDDHVPVIGKLPIVGRAFQSKVKQRRLKNMLMFVSVKVVDPSGRRVNQP</sequence>
<organism evidence="7 8">
    <name type="scientific">Brevifollis gellanilyticus</name>
    <dbReference type="NCBI Taxonomy" id="748831"/>
    <lineage>
        <taxon>Bacteria</taxon>
        <taxon>Pseudomonadati</taxon>
        <taxon>Verrucomicrobiota</taxon>
        <taxon>Verrucomicrobiia</taxon>
        <taxon>Verrucomicrobiales</taxon>
        <taxon>Verrucomicrobiaceae</taxon>
    </lineage>
</organism>
<dbReference type="InterPro" id="IPR049997">
    <property type="entry name" value="Amuc_1098-like"/>
</dbReference>
<evidence type="ECO:0000259" key="6">
    <source>
        <dbReference type="Pfam" id="PF00263"/>
    </source>
</evidence>
<evidence type="ECO:0000256" key="3">
    <source>
        <dbReference type="ARBA" id="ARBA00023136"/>
    </source>
</evidence>
<evidence type="ECO:0000313" key="7">
    <source>
        <dbReference type="EMBL" id="GEP42119.1"/>
    </source>
</evidence>
<comment type="caution">
    <text evidence="7">The sequence shown here is derived from an EMBL/GenBank/DDBJ whole genome shotgun (WGS) entry which is preliminary data.</text>
</comment>
<gene>
    <name evidence="7" type="ORF">BGE01nite_14100</name>
</gene>
<dbReference type="PANTHER" id="PTHR30332:SF24">
    <property type="entry name" value="SECRETIN GSPD-RELATED"/>
    <property type="match status" value="1"/>
</dbReference>
<keyword evidence="3" id="KW-0472">Membrane</keyword>
<comment type="similarity">
    <text evidence="5">Belongs to the bacterial secretin family.</text>
</comment>
<dbReference type="InterPro" id="IPR019734">
    <property type="entry name" value="TPR_rpt"/>
</dbReference>
<dbReference type="InterPro" id="IPR011990">
    <property type="entry name" value="TPR-like_helical_dom_sf"/>
</dbReference>
<reference evidence="7 8" key="1">
    <citation type="submission" date="2019-07" db="EMBL/GenBank/DDBJ databases">
        <title>Whole genome shotgun sequence of Brevifollis gellanilyticus NBRC 108608.</title>
        <authorList>
            <person name="Hosoyama A."/>
            <person name="Uohara A."/>
            <person name="Ohji S."/>
            <person name="Ichikawa N."/>
        </authorList>
    </citation>
    <scope>NUCLEOTIDE SEQUENCE [LARGE SCALE GENOMIC DNA]</scope>
    <source>
        <strain evidence="7 8">NBRC 108608</strain>
    </source>
</reference>
<keyword evidence="4" id="KW-0802">TPR repeat</keyword>
<proteinExistence type="inferred from homology"/>